<proteinExistence type="predicted"/>
<dbReference type="AlphaFoldDB" id="A0A0D0EA37"/>
<dbReference type="HOGENOM" id="CLU_105927_0_0_1"/>
<dbReference type="STRING" id="930991.A0A0D0EA37"/>
<name>A0A0D0EA37_9AGAM</name>
<reference evidence="1 2" key="1">
    <citation type="submission" date="2014-04" db="EMBL/GenBank/DDBJ databases">
        <authorList>
            <consortium name="DOE Joint Genome Institute"/>
            <person name="Kuo A."/>
            <person name="Kohler A."/>
            <person name="Jargeat P."/>
            <person name="Nagy L.G."/>
            <person name="Floudas D."/>
            <person name="Copeland A."/>
            <person name="Barry K.W."/>
            <person name="Cichocki N."/>
            <person name="Veneault-Fourrey C."/>
            <person name="LaButti K."/>
            <person name="Lindquist E.A."/>
            <person name="Lipzen A."/>
            <person name="Lundell T."/>
            <person name="Morin E."/>
            <person name="Murat C."/>
            <person name="Sun H."/>
            <person name="Tunlid A."/>
            <person name="Henrissat B."/>
            <person name="Grigoriev I.V."/>
            <person name="Hibbett D.S."/>
            <person name="Martin F."/>
            <person name="Nordberg H.P."/>
            <person name="Cantor M.N."/>
            <person name="Hua S.X."/>
        </authorList>
    </citation>
    <scope>NUCLEOTIDE SEQUENCE [LARGE SCALE GENOMIC DNA]</scope>
    <source>
        <strain evidence="1 2">Ve08.2h10</strain>
    </source>
</reference>
<sequence length="159" mass="17425">MLNFLKTSVDIQGLRTELIVQAFADRILVLVTQVGKVGNLIQASIPSAIPLRLDASFDRPDPAPELLPSPPAAIQLTPLFGSAPSEHMQTLHSLYAAQIATLVWLAEDEELMGSDRRSVIVGIALRKAPSGREDLNEERDTYHGIMDALRRLLTKISMS</sequence>
<dbReference type="InterPro" id="IPR053720">
    <property type="entry name" value="Psm_Assembly_Chaperone"/>
</dbReference>
<evidence type="ECO:0000313" key="1">
    <source>
        <dbReference type="EMBL" id="KIK96330.1"/>
    </source>
</evidence>
<dbReference type="InParanoid" id="A0A0D0EA37"/>
<accession>A0A0D0EA37</accession>
<dbReference type="GO" id="GO:0043248">
    <property type="term" value="P:proteasome assembly"/>
    <property type="evidence" value="ECO:0007669"/>
    <property type="project" value="InterPro"/>
</dbReference>
<reference evidence="2" key="2">
    <citation type="submission" date="2015-01" db="EMBL/GenBank/DDBJ databases">
        <title>Evolutionary Origins and Diversification of the Mycorrhizal Mutualists.</title>
        <authorList>
            <consortium name="DOE Joint Genome Institute"/>
            <consortium name="Mycorrhizal Genomics Consortium"/>
            <person name="Kohler A."/>
            <person name="Kuo A."/>
            <person name="Nagy L.G."/>
            <person name="Floudas D."/>
            <person name="Copeland A."/>
            <person name="Barry K.W."/>
            <person name="Cichocki N."/>
            <person name="Veneault-Fourrey C."/>
            <person name="LaButti K."/>
            <person name="Lindquist E.A."/>
            <person name="Lipzen A."/>
            <person name="Lundell T."/>
            <person name="Morin E."/>
            <person name="Murat C."/>
            <person name="Riley R."/>
            <person name="Ohm R."/>
            <person name="Sun H."/>
            <person name="Tunlid A."/>
            <person name="Henrissat B."/>
            <person name="Grigoriev I.V."/>
            <person name="Hibbett D.S."/>
            <person name="Martin F."/>
        </authorList>
    </citation>
    <scope>NUCLEOTIDE SEQUENCE [LARGE SCALE GENOMIC DNA]</scope>
    <source>
        <strain evidence="2">Ve08.2h10</strain>
    </source>
</reference>
<dbReference type="PANTHER" id="PTHR31051">
    <property type="entry name" value="PROTEASOME ASSEMBLY CHAPERONE 3"/>
    <property type="match status" value="1"/>
</dbReference>
<dbReference type="OrthoDB" id="5593278at2759"/>
<dbReference type="Proteomes" id="UP000054538">
    <property type="component" value="Unassembled WGS sequence"/>
</dbReference>
<organism evidence="1 2">
    <name type="scientific">Paxillus rubicundulus Ve08.2h10</name>
    <dbReference type="NCBI Taxonomy" id="930991"/>
    <lineage>
        <taxon>Eukaryota</taxon>
        <taxon>Fungi</taxon>
        <taxon>Dikarya</taxon>
        <taxon>Basidiomycota</taxon>
        <taxon>Agaricomycotina</taxon>
        <taxon>Agaricomycetes</taxon>
        <taxon>Agaricomycetidae</taxon>
        <taxon>Boletales</taxon>
        <taxon>Paxilineae</taxon>
        <taxon>Paxillaceae</taxon>
        <taxon>Paxillus</taxon>
    </lineage>
</organism>
<evidence type="ECO:0000313" key="2">
    <source>
        <dbReference type="Proteomes" id="UP000054538"/>
    </source>
</evidence>
<dbReference type="EMBL" id="KN824992">
    <property type="protein sequence ID" value="KIK96330.1"/>
    <property type="molecule type" value="Genomic_DNA"/>
</dbReference>
<dbReference type="Gene3D" id="3.30.230.90">
    <property type="match status" value="1"/>
</dbReference>
<evidence type="ECO:0008006" key="3">
    <source>
        <dbReference type="Google" id="ProtNLM"/>
    </source>
</evidence>
<protein>
    <recommendedName>
        <fullName evidence="3">Proteasome assembly chaperone 3</fullName>
    </recommendedName>
</protein>
<gene>
    <name evidence="1" type="ORF">PAXRUDRAFT_826095</name>
</gene>
<keyword evidence="2" id="KW-1185">Reference proteome</keyword>
<dbReference type="InterPro" id="IPR018788">
    <property type="entry name" value="Proteasome_assmbl_chp_3"/>
</dbReference>
<dbReference type="PANTHER" id="PTHR31051:SF1">
    <property type="entry name" value="PROTEASOME ASSEMBLY CHAPERONE 3"/>
    <property type="match status" value="1"/>
</dbReference>